<dbReference type="GO" id="GO:0005634">
    <property type="term" value="C:nucleus"/>
    <property type="evidence" value="ECO:0007669"/>
    <property type="project" value="UniProtKB-SubCell"/>
</dbReference>
<feature type="domain" description="BAH" evidence="10">
    <location>
        <begin position="366"/>
        <end position="503"/>
    </location>
</feature>
<organism evidence="11 12">
    <name type="scientific">Byssothecium circinans</name>
    <dbReference type="NCBI Taxonomy" id="147558"/>
    <lineage>
        <taxon>Eukaryota</taxon>
        <taxon>Fungi</taxon>
        <taxon>Dikarya</taxon>
        <taxon>Ascomycota</taxon>
        <taxon>Pezizomycotina</taxon>
        <taxon>Dothideomycetes</taxon>
        <taxon>Pleosporomycetidae</taxon>
        <taxon>Pleosporales</taxon>
        <taxon>Massarineae</taxon>
        <taxon>Massarinaceae</taxon>
        <taxon>Byssothecium</taxon>
    </lineage>
</organism>
<dbReference type="EC" id="2.1.1.37" evidence="2"/>
<dbReference type="GO" id="GO:0032259">
    <property type="term" value="P:methylation"/>
    <property type="evidence" value="ECO:0007669"/>
    <property type="project" value="UniProtKB-KW"/>
</dbReference>
<evidence type="ECO:0000313" key="12">
    <source>
        <dbReference type="Proteomes" id="UP000800035"/>
    </source>
</evidence>
<comment type="subcellular location">
    <subcellularLocation>
        <location evidence="1">Nucleus</location>
    </subcellularLocation>
</comment>
<comment type="similarity">
    <text evidence="8">Belongs to the class I-like SAM-binding methyltransferase superfamily. C5-methyltransferase family.</text>
</comment>
<dbReference type="GO" id="GO:0003886">
    <property type="term" value="F:DNA (cytosine-5-)-methyltransferase activity"/>
    <property type="evidence" value="ECO:0007669"/>
    <property type="project" value="UniProtKB-EC"/>
</dbReference>
<keyword evidence="4 8" id="KW-0808">Transferase</keyword>
<keyword evidence="3 8" id="KW-0489">Methyltransferase</keyword>
<evidence type="ECO:0000313" key="11">
    <source>
        <dbReference type="EMBL" id="KAF1963369.1"/>
    </source>
</evidence>
<evidence type="ECO:0000256" key="3">
    <source>
        <dbReference type="ARBA" id="ARBA00022603"/>
    </source>
</evidence>
<evidence type="ECO:0000256" key="1">
    <source>
        <dbReference type="ARBA" id="ARBA00004123"/>
    </source>
</evidence>
<feature type="active site" evidence="8">
    <location>
        <position position="746"/>
    </location>
</feature>
<feature type="region of interest" description="Disordered" evidence="9">
    <location>
        <begin position="1215"/>
        <end position="1256"/>
    </location>
</feature>
<evidence type="ECO:0000256" key="7">
    <source>
        <dbReference type="ARBA" id="ARBA00023242"/>
    </source>
</evidence>
<protein>
    <recommendedName>
        <fullName evidence="2">DNA (cytosine-5-)-methyltransferase</fullName>
        <ecNumber evidence="2">2.1.1.37</ecNumber>
    </recommendedName>
</protein>
<keyword evidence="6" id="KW-0238">DNA-binding</keyword>
<dbReference type="Gene3D" id="2.30.30.490">
    <property type="match status" value="1"/>
</dbReference>
<keyword evidence="5 8" id="KW-0949">S-adenosyl-L-methionine</keyword>
<evidence type="ECO:0000259" key="10">
    <source>
        <dbReference type="PROSITE" id="PS51038"/>
    </source>
</evidence>
<evidence type="ECO:0000256" key="6">
    <source>
        <dbReference type="ARBA" id="ARBA00023125"/>
    </source>
</evidence>
<keyword evidence="7" id="KW-0539">Nucleus</keyword>
<evidence type="ECO:0000256" key="4">
    <source>
        <dbReference type="ARBA" id="ARBA00022679"/>
    </source>
</evidence>
<dbReference type="InterPro" id="IPR029063">
    <property type="entry name" value="SAM-dependent_MTases_sf"/>
</dbReference>
<feature type="region of interest" description="Disordered" evidence="9">
    <location>
        <begin position="1307"/>
        <end position="1329"/>
    </location>
</feature>
<dbReference type="EMBL" id="ML976977">
    <property type="protein sequence ID" value="KAF1963369.1"/>
    <property type="molecule type" value="Genomic_DNA"/>
</dbReference>
<evidence type="ECO:0000256" key="9">
    <source>
        <dbReference type="SAM" id="MobiDB-lite"/>
    </source>
</evidence>
<name>A0A6A5UHE0_9PLEO</name>
<dbReference type="Pfam" id="PF00145">
    <property type="entry name" value="DNA_methylase"/>
    <property type="match status" value="1"/>
</dbReference>
<evidence type="ECO:0000256" key="8">
    <source>
        <dbReference type="PROSITE-ProRule" id="PRU01016"/>
    </source>
</evidence>
<feature type="compositionally biased region" description="Polar residues" evidence="9">
    <location>
        <begin position="1137"/>
        <end position="1150"/>
    </location>
</feature>
<proteinExistence type="inferred from homology"/>
<sequence>MNPEWQPITNRSKSPKVVIPTAEAARKLYNVSTALADYARSQDKSWNHGLEVTTEKRAIALLRDEWNSKPRDSLDYDGYQTNKELMIADLHDFEIYTSPHQKRAHELSSLEFLDVQGRELWFDGVLSIGSVIRYVQGVPIKFYSVEGYGVDNDPASAIYIQSHEASQDRNDIWYRLQVPSVRYQAFHKVFHWVAGLGKHVIDYLEQAEGTTQVGLNAFRQDFYCWLLERFPNSATFTDWFRAYGSTDFRKAINAHIDYLVQEAYNLSNRQSLLRHQLWADCMREDHPKIKPQPRLCDKTIATPHVYNCFKNRYFAHRLLECKPSESVQDAAERRKRRMGFLPGFPEASRRFPQIRKLQNPSFKASFKVKVGDVVGILPDDEELRIWRKSTKDLDASEEKSFDVHNHLWYAYVHRVEPAREGLQRLFVIWMYLPENTTISTTDYPVKNEIFLSDHCNCQEGVLLSSDVALRATIEWFSTDYSTPKDFIVRQKFITEDSSFVSLNKTDFTCDCQKPKPCFLSTCQPGDTVYITTKRRGTASLDPVVIHNINHGESKLTVRRLLRLKDYAPHPRSIPDNELIWTTKFFEVSFKRVQRRCHVRYFGKDSLSGIPYPYNRGGASDFWILSSQITSDDRQQYQHLTEPPSQLNQGPDLKASSFNKLPGLSLFSGAGNLDKGLEEAGAVEFNGSVDMSPEAIQTLYANAERPDQLKLWLGSVDDNLKALLHAKDMHLVAQIGEVAVISAGSPCPGFSSLQSNWLSEQSCRNASHVTTFCSYVDIYRPKWAFLENVVTMASKRTGYEKELVLSQLIACLVSMGYQVQQFIMSSWNYGSAQQRSRLMLSIAAPGLTPITPPVHTHGNPDKLKFKSIGELMTGQKFGLQLVNPTPFPHVTASQLLNHLPNIENGLVQGCIRSPDHRVSAYMNGPTRRILELVPVHPPGQGLQQAIDQGLVPQRLYENRREIGSSYQRIKGNGLIPTIVTAICPHDARNSACVHWEQHRPLTIEEARLAQGIPSDVVIIGSLREQFRMVGNAVDRHVSEPLGLALRRALESDLGIIDHRPVPISRGSSSDSMLSVIHVGRPRRQTVEHEGESSAEDSDGNIVWDAPQEEQCFAVAPNSMLHPSSQAISRGVSRLPSFSATSSLAGQPTFQTKRQRGQKENHLQDRLSPNKRSRRNAPSPESEERIDSASTSEPFARSSKYRPIKSIETVPFPYVKIPATSTRPPRPEDTMATTQSSTVKRAKCGPGRKPQILPDDSAMDNMGSIALQATIGRQKAIVQPLVFPRRAPNPAPEPATGSQEPTYRQLVFPRSPSPFTSESADELAPERATKTQEPAYRKLVLPRSPSPFILDPAEEEREADVEPLVFPKKVSALKRASCAKKVSSLDIATERSSARKTRHSGLEVEFKPRAWSKKPEAEVGRFL</sequence>
<dbReference type="Gene3D" id="3.90.120.10">
    <property type="entry name" value="DNA Methylase, subunit A, domain 2"/>
    <property type="match status" value="1"/>
</dbReference>
<dbReference type="GO" id="GO:0044027">
    <property type="term" value="P:negative regulation of gene expression via chromosomal CpG island methylation"/>
    <property type="evidence" value="ECO:0007669"/>
    <property type="project" value="TreeGrafter"/>
</dbReference>
<dbReference type="Gene3D" id="3.40.50.150">
    <property type="entry name" value="Vaccinia Virus protein VP39"/>
    <property type="match status" value="1"/>
</dbReference>
<dbReference type="PRINTS" id="PR00105">
    <property type="entry name" value="C5METTRFRASE"/>
</dbReference>
<dbReference type="InterPro" id="IPR057215">
    <property type="entry name" value="DUF7893"/>
</dbReference>
<dbReference type="PROSITE" id="PS51038">
    <property type="entry name" value="BAH"/>
    <property type="match status" value="1"/>
</dbReference>
<accession>A0A6A5UHE0</accession>
<reference evidence="11" key="1">
    <citation type="journal article" date="2020" name="Stud. Mycol.">
        <title>101 Dothideomycetes genomes: a test case for predicting lifestyles and emergence of pathogens.</title>
        <authorList>
            <person name="Haridas S."/>
            <person name="Albert R."/>
            <person name="Binder M."/>
            <person name="Bloem J."/>
            <person name="Labutti K."/>
            <person name="Salamov A."/>
            <person name="Andreopoulos B."/>
            <person name="Baker S."/>
            <person name="Barry K."/>
            <person name="Bills G."/>
            <person name="Bluhm B."/>
            <person name="Cannon C."/>
            <person name="Castanera R."/>
            <person name="Culley D."/>
            <person name="Daum C."/>
            <person name="Ezra D."/>
            <person name="Gonzalez J."/>
            <person name="Henrissat B."/>
            <person name="Kuo A."/>
            <person name="Liang C."/>
            <person name="Lipzen A."/>
            <person name="Lutzoni F."/>
            <person name="Magnuson J."/>
            <person name="Mondo S."/>
            <person name="Nolan M."/>
            <person name="Ohm R."/>
            <person name="Pangilinan J."/>
            <person name="Park H.-J."/>
            <person name="Ramirez L."/>
            <person name="Alfaro M."/>
            <person name="Sun H."/>
            <person name="Tritt A."/>
            <person name="Yoshinaga Y."/>
            <person name="Zwiers L.-H."/>
            <person name="Turgeon B."/>
            <person name="Goodwin S."/>
            <person name="Spatafora J."/>
            <person name="Crous P."/>
            <person name="Grigoriev I."/>
        </authorList>
    </citation>
    <scope>NUCLEOTIDE SEQUENCE</scope>
    <source>
        <strain evidence="11">CBS 675.92</strain>
    </source>
</reference>
<keyword evidence="12" id="KW-1185">Reference proteome</keyword>
<dbReference type="InterPro" id="IPR043151">
    <property type="entry name" value="BAH_sf"/>
</dbReference>
<dbReference type="GO" id="GO:0003682">
    <property type="term" value="F:chromatin binding"/>
    <property type="evidence" value="ECO:0007669"/>
    <property type="project" value="InterPro"/>
</dbReference>
<evidence type="ECO:0000256" key="2">
    <source>
        <dbReference type="ARBA" id="ARBA00011975"/>
    </source>
</evidence>
<dbReference type="OrthoDB" id="5376140at2759"/>
<gene>
    <name evidence="11" type="ORF">CC80DRAFT_4233</name>
</gene>
<dbReference type="InterPro" id="IPR001025">
    <property type="entry name" value="BAH_dom"/>
</dbReference>
<evidence type="ECO:0000256" key="5">
    <source>
        <dbReference type="ARBA" id="ARBA00022691"/>
    </source>
</evidence>
<dbReference type="Pfam" id="PF25423">
    <property type="entry name" value="DUF7893"/>
    <property type="match status" value="1"/>
</dbReference>
<dbReference type="SUPFAM" id="SSF53335">
    <property type="entry name" value="S-adenosyl-L-methionine-dependent methyltransferases"/>
    <property type="match status" value="1"/>
</dbReference>
<feature type="region of interest" description="Disordered" evidence="9">
    <location>
        <begin position="1282"/>
        <end position="1301"/>
    </location>
</feature>
<dbReference type="PANTHER" id="PTHR10629:SF54">
    <property type="entry name" value="DNA METHYLTRANSFERASE DIM-2"/>
    <property type="match status" value="1"/>
</dbReference>
<feature type="region of interest" description="Disordered" evidence="9">
    <location>
        <begin position="1137"/>
        <end position="1198"/>
    </location>
</feature>
<dbReference type="InterPro" id="IPR050390">
    <property type="entry name" value="C5-Methyltransferase"/>
</dbReference>
<dbReference type="GO" id="GO:0003677">
    <property type="term" value="F:DNA binding"/>
    <property type="evidence" value="ECO:0007669"/>
    <property type="project" value="UniProtKB-KW"/>
</dbReference>
<dbReference type="InterPro" id="IPR001525">
    <property type="entry name" value="C5_MeTfrase"/>
</dbReference>
<dbReference type="Proteomes" id="UP000800035">
    <property type="component" value="Unassembled WGS sequence"/>
</dbReference>
<dbReference type="PROSITE" id="PS51679">
    <property type="entry name" value="SAM_MT_C5"/>
    <property type="match status" value="1"/>
</dbReference>
<dbReference type="PANTHER" id="PTHR10629">
    <property type="entry name" value="CYTOSINE-SPECIFIC METHYLTRANSFERASE"/>
    <property type="match status" value="1"/>
</dbReference>
<feature type="region of interest" description="Disordered" evidence="9">
    <location>
        <begin position="1080"/>
        <end position="1100"/>
    </location>
</feature>